<dbReference type="InterPro" id="IPR010640">
    <property type="entry name" value="Low_temperature_requirement_A"/>
</dbReference>
<evidence type="ECO:0000313" key="3">
    <source>
        <dbReference type="Proteomes" id="UP000718281"/>
    </source>
</evidence>
<feature type="transmembrane region" description="Helical" evidence="1">
    <location>
        <begin position="246"/>
        <end position="270"/>
    </location>
</feature>
<evidence type="ECO:0000256" key="1">
    <source>
        <dbReference type="SAM" id="Phobius"/>
    </source>
</evidence>
<keyword evidence="1" id="KW-1133">Transmembrane helix</keyword>
<feature type="transmembrane region" description="Helical" evidence="1">
    <location>
        <begin position="219"/>
        <end position="240"/>
    </location>
</feature>
<dbReference type="AlphaFoldDB" id="A0A934X8B7"/>
<dbReference type="PANTHER" id="PTHR36840">
    <property type="entry name" value="BLL5714 PROTEIN"/>
    <property type="match status" value="1"/>
</dbReference>
<evidence type="ECO:0000313" key="2">
    <source>
        <dbReference type="EMBL" id="MBK6302234.1"/>
    </source>
</evidence>
<keyword evidence="1" id="KW-0812">Transmembrane</keyword>
<dbReference type="Proteomes" id="UP000718281">
    <property type="component" value="Unassembled WGS sequence"/>
</dbReference>
<feature type="transmembrane region" description="Helical" evidence="1">
    <location>
        <begin position="323"/>
        <end position="341"/>
    </location>
</feature>
<protein>
    <submittedName>
        <fullName evidence="2">Low temperature requirement protein A</fullName>
    </submittedName>
</protein>
<sequence>MGMPSHRLRPMTGRDPNEQSRASSTLELLFDLTVVIGLGTAAGQLAHYLAEGHATVAVIGFLMSAFAVVWAWMNWSWFASAYDTDDWAFRLLTLVQMVGALILSLGVPAVFSSIEHGGQIDNQTMVSGYVVMRVPMIIQWLRAARSDPAHRGICLVYAQTLAAAQTGWVIVAIAPLTFWPSLLLVLALASTELLGPILLSRRHGGTPWHPHHIAERYGLLIIIALGEGLIGTMATLSVLFDASGWSVDFVVVGLAGVGLTFGIWWAYFLFPSGALLEHFRSRSRLWGNGHIPLFIAVVAVGGGLHLAAYAIDGQSHLGPVPTLLAIAIPLAAYAVLIYALFGSLTRALTRRHLWQLAASLAVALLSVVLVALGSPLSVGLVVLSFVPWVTVIAQERDARRKELSSDALALGASPHHRRV</sequence>
<keyword evidence="1" id="KW-0472">Membrane</keyword>
<feature type="transmembrane region" description="Helical" evidence="1">
    <location>
        <begin position="179"/>
        <end position="199"/>
    </location>
</feature>
<feature type="transmembrane region" description="Helical" evidence="1">
    <location>
        <begin position="353"/>
        <end position="370"/>
    </location>
</feature>
<feature type="transmembrane region" description="Helical" evidence="1">
    <location>
        <begin position="153"/>
        <end position="173"/>
    </location>
</feature>
<dbReference type="EMBL" id="JADIXZ010000008">
    <property type="protein sequence ID" value="MBK6302234.1"/>
    <property type="molecule type" value="Genomic_DNA"/>
</dbReference>
<comment type="caution">
    <text evidence="2">The sequence shown here is derived from an EMBL/GenBank/DDBJ whole genome shotgun (WGS) entry which is preliminary data.</text>
</comment>
<feature type="transmembrane region" description="Helical" evidence="1">
    <location>
        <begin position="291"/>
        <end position="311"/>
    </location>
</feature>
<name>A0A934X8B7_9MICO</name>
<dbReference type="Pfam" id="PF06772">
    <property type="entry name" value="LtrA"/>
    <property type="match status" value="1"/>
</dbReference>
<organism evidence="2 3">
    <name type="scientific">Candidatus Phosphoribacter hodrii</name>
    <dbReference type="NCBI Taxonomy" id="2953743"/>
    <lineage>
        <taxon>Bacteria</taxon>
        <taxon>Bacillati</taxon>
        <taxon>Actinomycetota</taxon>
        <taxon>Actinomycetes</taxon>
        <taxon>Micrococcales</taxon>
        <taxon>Dermatophilaceae</taxon>
        <taxon>Candidatus Phosphoribacter</taxon>
    </lineage>
</organism>
<feature type="transmembrane region" description="Helical" evidence="1">
    <location>
        <begin position="28"/>
        <end position="50"/>
    </location>
</feature>
<proteinExistence type="predicted"/>
<gene>
    <name evidence="2" type="ORF">IPF40_14760</name>
</gene>
<reference evidence="2 3" key="1">
    <citation type="submission" date="2020-10" db="EMBL/GenBank/DDBJ databases">
        <title>Connecting structure to function with the recovery of over 1000 high-quality activated sludge metagenome-assembled genomes encoding full-length rRNA genes using long-read sequencing.</title>
        <authorList>
            <person name="Singleton C.M."/>
            <person name="Petriglieri F."/>
            <person name="Kristensen J.M."/>
            <person name="Kirkegaard R.H."/>
            <person name="Michaelsen T.Y."/>
            <person name="Andersen M.H."/>
            <person name="Karst S.M."/>
            <person name="Dueholm M.S."/>
            <person name="Nielsen P.H."/>
            <person name="Albertsen M."/>
        </authorList>
    </citation>
    <scope>NUCLEOTIDE SEQUENCE [LARGE SCALE GENOMIC DNA]</scope>
    <source>
        <strain evidence="2">AalE_18-Q3-R2-46_BAT3C.188</strain>
    </source>
</reference>
<feature type="transmembrane region" description="Helical" evidence="1">
    <location>
        <begin position="56"/>
        <end position="75"/>
    </location>
</feature>
<feature type="transmembrane region" description="Helical" evidence="1">
    <location>
        <begin position="87"/>
        <end position="111"/>
    </location>
</feature>
<dbReference type="PANTHER" id="PTHR36840:SF1">
    <property type="entry name" value="BLL5714 PROTEIN"/>
    <property type="match status" value="1"/>
</dbReference>
<accession>A0A934X8B7</accession>